<gene>
    <name evidence="3" type="primary">LOC139177779</name>
</gene>
<feature type="compositionally biased region" description="Basic and acidic residues" evidence="1">
    <location>
        <begin position="250"/>
        <end position="262"/>
    </location>
</feature>
<dbReference type="Proteomes" id="UP001652663">
    <property type="component" value="Chromosome 19"/>
</dbReference>
<evidence type="ECO:0008006" key="4">
    <source>
        <dbReference type="Google" id="ProtNLM"/>
    </source>
</evidence>
<feature type="compositionally biased region" description="Basic residues" evidence="1">
    <location>
        <begin position="130"/>
        <end position="141"/>
    </location>
</feature>
<feature type="region of interest" description="Disordered" evidence="1">
    <location>
        <begin position="123"/>
        <end position="304"/>
    </location>
</feature>
<dbReference type="RefSeq" id="XP_070630545.1">
    <property type="nucleotide sequence ID" value="XM_070774444.1"/>
</dbReference>
<feature type="compositionally biased region" description="Polar residues" evidence="1">
    <location>
        <begin position="218"/>
        <end position="232"/>
    </location>
</feature>
<name>A0ABM4R4R0_BOSIN</name>
<feature type="compositionally biased region" description="Basic residues" evidence="1">
    <location>
        <begin position="194"/>
        <end position="203"/>
    </location>
</feature>
<sequence>MWGITRAAPSAGRKRLTLRSERTDRSSGLQVARRSEPQAGDAAGGERGKSPRVPHQREKGCNLARDWSVIRSPPHPHLAFASLSISLHTHTHTHTHTLTHTHSHTLFSLPAISAPFLCGPALPEAGKAHSGNRRAAIRRRPREGQVRPAGTRPGRTRRKVAPARTRGSGPVLAPHPQRSLAPGEPGRTGPFAPPRRRRRRPRPRLCSQRPPRAGNGAATGSSLTPGPGTVTSVPRLGRAHVPGSCSPGKLAEDSAVRREGAKGDTPAASSRPSPVRLQAPSPGEGHKAAGGGSSSARTQHQAAA</sequence>
<feature type="compositionally biased region" description="Basic and acidic residues" evidence="1">
    <location>
        <begin position="44"/>
        <end position="58"/>
    </location>
</feature>
<reference evidence="3" key="1">
    <citation type="submission" date="2025-08" db="UniProtKB">
        <authorList>
            <consortium name="RefSeq"/>
        </authorList>
    </citation>
    <scope>IDENTIFICATION</scope>
    <source>
        <tissue evidence="3">Blood</tissue>
    </source>
</reference>
<feature type="region of interest" description="Disordered" evidence="1">
    <location>
        <begin position="1"/>
        <end position="58"/>
    </location>
</feature>
<evidence type="ECO:0000313" key="2">
    <source>
        <dbReference type="Proteomes" id="UP001652663"/>
    </source>
</evidence>
<keyword evidence="2" id="KW-1185">Reference proteome</keyword>
<organism evidence="2 3">
    <name type="scientific">Bos indicus</name>
    <name type="common">Zebu</name>
    <dbReference type="NCBI Taxonomy" id="9915"/>
    <lineage>
        <taxon>Eukaryota</taxon>
        <taxon>Metazoa</taxon>
        <taxon>Chordata</taxon>
        <taxon>Craniata</taxon>
        <taxon>Vertebrata</taxon>
        <taxon>Euteleostomi</taxon>
        <taxon>Mammalia</taxon>
        <taxon>Eutheria</taxon>
        <taxon>Laurasiatheria</taxon>
        <taxon>Artiodactyla</taxon>
        <taxon>Ruminantia</taxon>
        <taxon>Pecora</taxon>
        <taxon>Bovidae</taxon>
        <taxon>Bovinae</taxon>
        <taxon>Bos</taxon>
    </lineage>
</organism>
<protein>
    <recommendedName>
        <fullName evidence="4">Collagen alpha-1(I) chain-like</fullName>
    </recommendedName>
</protein>
<accession>A0ABM4R4R0</accession>
<dbReference type="GeneID" id="139177779"/>
<proteinExistence type="predicted"/>
<evidence type="ECO:0000313" key="3">
    <source>
        <dbReference type="RefSeq" id="XP_070630545.1"/>
    </source>
</evidence>
<evidence type="ECO:0000256" key="1">
    <source>
        <dbReference type="SAM" id="MobiDB-lite"/>
    </source>
</evidence>